<organism evidence="7 8">
    <name type="scientific">Opacimonas viscosa</name>
    <dbReference type="NCBI Taxonomy" id="2961944"/>
    <lineage>
        <taxon>Bacteria</taxon>
        <taxon>Pseudomonadati</taxon>
        <taxon>Pseudomonadota</taxon>
        <taxon>Gammaproteobacteria</taxon>
        <taxon>Alteromonadales</taxon>
        <taxon>Alteromonadaceae</taxon>
        <taxon>Opacimonas</taxon>
    </lineage>
</organism>
<comment type="caution">
    <text evidence="7">The sequence shown here is derived from an EMBL/GenBank/DDBJ whole genome shotgun (WGS) entry which is preliminary data.</text>
</comment>
<keyword evidence="6" id="KW-1003">Cell membrane</keyword>
<evidence type="ECO:0000256" key="3">
    <source>
        <dbReference type="ARBA" id="ARBA00022692"/>
    </source>
</evidence>
<feature type="transmembrane region" description="Helical" evidence="6">
    <location>
        <begin position="124"/>
        <end position="142"/>
    </location>
</feature>
<feature type="transmembrane region" description="Helical" evidence="6">
    <location>
        <begin position="50"/>
        <end position="71"/>
    </location>
</feature>
<protein>
    <recommendedName>
        <fullName evidence="6">Probable membrane transporter protein</fullName>
    </recommendedName>
</protein>
<keyword evidence="3 6" id="KW-0812">Transmembrane</keyword>
<name>A0AA41X123_9ALTE</name>
<dbReference type="RefSeq" id="WP_254098942.1">
    <property type="nucleotide sequence ID" value="NZ_JANATA010000004.1"/>
</dbReference>
<gene>
    <name evidence="7" type="ORF">NLF92_03515</name>
</gene>
<feature type="transmembrane region" description="Helical" evidence="6">
    <location>
        <begin position="13"/>
        <end position="38"/>
    </location>
</feature>
<sequence length="287" mass="31051">MSQDAPFVLVKDYILFSLVGVVGAIFANATGAGGGVVFVPLFNQFAFNPINIVATSFAIQCFGMTAGAISWRDQYLQNKQDPVLAPIWQTLPTLLLLTVPSSIVGIWLNQYAGWVNVVMHADHLLHWIFGSFSIFLAIALFVTLPKLKQEEQPFSLTRLDYIALPIIALFGGVITAWLSIGVGEMVAVYLILRSASVTMAIAVAVIVTAFSVWSGIGYFVLLNEIALDKGVQGFSTIIYPVAIFAGLGAIIGGTLAKHIVLLFSATQVKIFFGFWVLFMGVASLPLW</sequence>
<evidence type="ECO:0000313" key="7">
    <source>
        <dbReference type="EMBL" id="MCP3428013.1"/>
    </source>
</evidence>
<keyword evidence="4 6" id="KW-1133">Transmembrane helix</keyword>
<dbReference type="InterPro" id="IPR002781">
    <property type="entry name" value="TM_pro_TauE-like"/>
</dbReference>
<evidence type="ECO:0000313" key="8">
    <source>
        <dbReference type="Proteomes" id="UP001165413"/>
    </source>
</evidence>
<dbReference type="GO" id="GO:0005886">
    <property type="term" value="C:plasma membrane"/>
    <property type="evidence" value="ECO:0007669"/>
    <property type="project" value="UniProtKB-SubCell"/>
</dbReference>
<feature type="transmembrane region" description="Helical" evidence="6">
    <location>
        <begin position="91"/>
        <end position="112"/>
    </location>
</feature>
<accession>A0AA41X123</accession>
<evidence type="ECO:0000256" key="4">
    <source>
        <dbReference type="ARBA" id="ARBA00022989"/>
    </source>
</evidence>
<dbReference type="PANTHER" id="PTHR43701">
    <property type="entry name" value="MEMBRANE TRANSPORTER PROTEIN MJ0441-RELATED"/>
    <property type="match status" value="1"/>
</dbReference>
<comment type="subcellular location">
    <subcellularLocation>
        <location evidence="6">Cell membrane</location>
        <topology evidence="6">Multi-pass membrane protein</topology>
    </subcellularLocation>
    <subcellularLocation>
        <location evidence="1">Membrane</location>
        <topology evidence="1">Multi-pass membrane protein</topology>
    </subcellularLocation>
</comment>
<comment type="similarity">
    <text evidence="2 6">Belongs to the 4-toluene sulfonate uptake permease (TSUP) (TC 2.A.102) family.</text>
</comment>
<reference evidence="7" key="1">
    <citation type="submission" date="2022-07" db="EMBL/GenBank/DDBJ databases">
        <title>Characterization of the Novel Bacterium Alteromonas immobilis LMIT006 and Alteromonas gregis LMIT007.</title>
        <authorList>
            <person name="Lin X."/>
        </authorList>
    </citation>
    <scope>NUCLEOTIDE SEQUENCE</scope>
    <source>
        <strain evidence="7">LMIT007</strain>
    </source>
</reference>
<dbReference type="EMBL" id="JANATA010000004">
    <property type="protein sequence ID" value="MCP3428013.1"/>
    <property type="molecule type" value="Genomic_DNA"/>
</dbReference>
<proteinExistence type="inferred from homology"/>
<dbReference type="AlphaFoldDB" id="A0AA41X123"/>
<keyword evidence="5 6" id="KW-0472">Membrane</keyword>
<evidence type="ECO:0000256" key="1">
    <source>
        <dbReference type="ARBA" id="ARBA00004141"/>
    </source>
</evidence>
<dbReference type="InterPro" id="IPR051598">
    <property type="entry name" value="TSUP/Inactive_protease-like"/>
</dbReference>
<dbReference type="Pfam" id="PF01925">
    <property type="entry name" value="TauE"/>
    <property type="match status" value="1"/>
</dbReference>
<evidence type="ECO:0000256" key="2">
    <source>
        <dbReference type="ARBA" id="ARBA00009142"/>
    </source>
</evidence>
<evidence type="ECO:0000256" key="5">
    <source>
        <dbReference type="ARBA" id="ARBA00023136"/>
    </source>
</evidence>
<feature type="transmembrane region" description="Helical" evidence="6">
    <location>
        <begin position="199"/>
        <end position="221"/>
    </location>
</feature>
<feature type="transmembrane region" description="Helical" evidence="6">
    <location>
        <begin position="162"/>
        <end position="192"/>
    </location>
</feature>
<evidence type="ECO:0000256" key="6">
    <source>
        <dbReference type="RuleBase" id="RU363041"/>
    </source>
</evidence>
<dbReference type="PANTHER" id="PTHR43701:SF2">
    <property type="entry name" value="MEMBRANE TRANSPORTER PROTEIN YJNA-RELATED"/>
    <property type="match status" value="1"/>
</dbReference>
<feature type="transmembrane region" description="Helical" evidence="6">
    <location>
        <begin position="268"/>
        <end position="286"/>
    </location>
</feature>
<feature type="transmembrane region" description="Helical" evidence="6">
    <location>
        <begin position="233"/>
        <end position="256"/>
    </location>
</feature>
<keyword evidence="8" id="KW-1185">Reference proteome</keyword>
<dbReference type="Proteomes" id="UP001165413">
    <property type="component" value="Unassembled WGS sequence"/>
</dbReference>